<protein>
    <submittedName>
        <fullName evidence="2">Uncharacterized protein</fullName>
    </submittedName>
</protein>
<accession>A0A2T7PSG8</accession>
<dbReference type="Proteomes" id="UP000245119">
    <property type="component" value="Linkage Group LG2"/>
</dbReference>
<feature type="transmembrane region" description="Helical" evidence="1">
    <location>
        <begin position="322"/>
        <end position="342"/>
    </location>
</feature>
<feature type="transmembrane region" description="Helical" evidence="1">
    <location>
        <begin position="47"/>
        <end position="68"/>
    </location>
</feature>
<gene>
    <name evidence="2" type="ORF">C0Q70_03347</name>
</gene>
<keyword evidence="1" id="KW-0812">Transmembrane</keyword>
<evidence type="ECO:0000313" key="2">
    <source>
        <dbReference type="EMBL" id="PVD36365.1"/>
    </source>
</evidence>
<keyword evidence="1" id="KW-1133">Transmembrane helix</keyword>
<dbReference type="AlphaFoldDB" id="A0A2T7PSG8"/>
<dbReference type="EMBL" id="PZQS01000002">
    <property type="protein sequence ID" value="PVD36365.1"/>
    <property type="molecule type" value="Genomic_DNA"/>
</dbReference>
<proteinExistence type="predicted"/>
<keyword evidence="3" id="KW-1185">Reference proteome</keyword>
<comment type="caution">
    <text evidence="2">The sequence shown here is derived from an EMBL/GenBank/DDBJ whole genome shotgun (WGS) entry which is preliminary data.</text>
</comment>
<name>A0A2T7PSG8_POMCA</name>
<feature type="transmembrane region" description="Helical" evidence="1">
    <location>
        <begin position="139"/>
        <end position="155"/>
    </location>
</feature>
<organism evidence="2 3">
    <name type="scientific">Pomacea canaliculata</name>
    <name type="common">Golden apple snail</name>
    <dbReference type="NCBI Taxonomy" id="400727"/>
    <lineage>
        <taxon>Eukaryota</taxon>
        <taxon>Metazoa</taxon>
        <taxon>Spiralia</taxon>
        <taxon>Lophotrochozoa</taxon>
        <taxon>Mollusca</taxon>
        <taxon>Gastropoda</taxon>
        <taxon>Caenogastropoda</taxon>
        <taxon>Architaenioglossa</taxon>
        <taxon>Ampullarioidea</taxon>
        <taxon>Ampullariidae</taxon>
        <taxon>Pomacea</taxon>
    </lineage>
</organism>
<feature type="transmembrane region" description="Helical" evidence="1">
    <location>
        <begin position="384"/>
        <end position="409"/>
    </location>
</feature>
<keyword evidence="1" id="KW-0472">Membrane</keyword>
<reference evidence="2 3" key="1">
    <citation type="submission" date="2018-04" db="EMBL/GenBank/DDBJ databases">
        <title>The genome of golden apple snail Pomacea canaliculata provides insight into stress tolerance and invasive adaptation.</title>
        <authorList>
            <person name="Liu C."/>
            <person name="Liu B."/>
            <person name="Ren Y."/>
            <person name="Zhang Y."/>
            <person name="Wang H."/>
            <person name="Li S."/>
            <person name="Jiang F."/>
            <person name="Yin L."/>
            <person name="Zhang G."/>
            <person name="Qian W."/>
            <person name="Fan W."/>
        </authorList>
    </citation>
    <scope>NUCLEOTIDE SEQUENCE [LARGE SCALE GENOMIC DNA]</scope>
    <source>
        <strain evidence="2">SZHN2017</strain>
        <tissue evidence="2">Muscle</tissue>
    </source>
</reference>
<sequence length="501" mass="53379">MEPVRSDCWEFHHVATVAPATVSGPQSGGAGCGHNPSPMFTCTGKSLGYQGGVTLIILATGLALAGTATPRWLILTSQAGDVAAKGLWMTCADLSLQNCSTIALKDFAGFEKWTQIIVMMADLAFVCSSWRALNGGIEGWVDGVLSFIGAVIYAVNTKRLDDTAYGFGFFLVAAAAIVGVAGGLVVANQNWTEWIKDQSLSSEVNHRGALTEFNMSRLQKMNSIKPKAPSRTSYLLLSRHPPFLFSPSHASRVVLATVVGSIGLGAPGWFIARSDISELLTGLWQAQLTFESVKDRHSVLSFIGAVIYAVNTKRLDDTAYGFGFFLVAAAAIVGVAGGLVVANQNWTEWIKDQSLSSEVNHGGALAEFNISRLQKMNSIKPNKVYILGYAGIVLATVVGSIGLGAPGWFIASPQTGVEAFAARRRTPLSSAQWAACLLLTARAHGSTRSPCIDLLLTTVLYTPCLLTAHKCDNFGQENGIFGSTYLRCRQKTNTHPAVAVV</sequence>
<dbReference type="PROSITE" id="PS51257">
    <property type="entry name" value="PROKAR_LIPOPROTEIN"/>
    <property type="match status" value="1"/>
</dbReference>
<feature type="transmembrane region" description="Helical" evidence="1">
    <location>
        <begin position="167"/>
        <end position="187"/>
    </location>
</feature>
<evidence type="ECO:0000313" key="3">
    <source>
        <dbReference type="Proteomes" id="UP000245119"/>
    </source>
</evidence>
<evidence type="ECO:0000256" key="1">
    <source>
        <dbReference type="SAM" id="Phobius"/>
    </source>
</evidence>
<feature type="transmembrane region" description="Helical" evidence="1">
    <location>
        <begin position="253"/>
        <end position="272"/>
    </location>
</feature>